<sequence>MSSMLHRLHRHDQVAAVVDLDAARAFLRGDQSTQARTLLIRCATQRADEEVIRYLGVDADSTLEDVQLALDIAFTVPSHSSAPARFTQQHDDSGRLDLTTTIGDYLTEPGDILFFHWGLWQFTLVLSDVLPRDTANPRALCVAGDGEFGGHPFDIAAINDQLHATTGRD</sequence>
<reference evidence="1" key="1">
    <citation type="submission" date="2022-02" db="EMBL/GenBank/DDBJ databases">
        <title>Corynebacterium sp. from urogenital microbiome.</title>
        <authorList>
            <person name="Cappelli E.A."/>
            <person name="Ribeiro T.G."/>
            <person name="Peixe L."/>
        </authorList>
    </citation>
    <scope>NUCLEOTIDE SEQUENCE</scope>
    <source>
        <strain evidence="1">C8Ua_172</strain>
    </source>
</reference>
<name>A0A9X3LU31_9CORY</name>
<dbReference type="Proteomes" id="UP001146468">
    <property type="component" value="Unassembled WGS sequence"/>
</dbReference>
<gene>
    <name evidence="1" type="ORF">L8U60_07120</name>
</gene>
<accession>A0A9X3LU31</accession>
<dbReference type="InterPro" id="IPR024047">
    <property type="entry name" value="MM3350-like_sf"/>
</dbReference>
<dbReference type="SUPFAM" id="SSF159941">
    <property type="entry name" value="MM3350-like"/>
    <property type="match status" value="1"/>
</dbReference>
<dbReference type="EMBL" id="JAKMUS010000010">
    <property type="protein sequence ID" value="MCZ9294252.1"/>
    <property type="molecule type" value="Genomic_DNA"/>
</dbReference>
<dbReference type="Gene3D" id="3.10.290.30">
    <property type="entry name" value="MM3350-like"/>
    <property type="match status" value="1"/>
</dbReference>
<evidence type="ECO:0000313" key="1">
    <source>
        <dbReference type="EMBL" id="MCZ9294252.1"/>
    </source>
</evidence>
<keyword evidence="2" id="KW-1185">Reference proteome</keyword>
<proteinExistence type="predicted"/>
<dbReference type="RefSeq" id="WP_269965675.1">
    <property type="nucleotide sequence ID" value="NZ_JAKMUS010000010.1"/>
</dbReference>
<organism evidence="1 2">
    <name type="scientific">Corynebacterium meitnerae</name>
    <dbReference type="NCBI Taxonomy" id="2913498"/>
    <lineage>
        <taxon>Bacteria</taxon>
        <taxon>Bacillati</taxon>
        <taxon>Actinomycetota</taxon>
        <taxon>Actinomycetes</taxon>
        <taxon>Mycobacteriales</taxon>
        <taxon>Corynebacteriaceae</taxon>
        <taxon>Corynebacterium</taxon>
    </lineage>
</organism>
<comment type="caution">
    <text evidence="1">The sequence shown here is derived from an EMBL/GenBank/DDBJ whole genome shotgun (WGS) entry which is preliminary data.</text>
</comment>
<evidence type="ECO:0000313" key="2">
    <source>
        <dbReference type="Proteomes" id="UP001146468"/>
    </source>
</evidence>
<protein>
    <submittedName>
        <fullName evidence="1">Plasmid pRiA4b ORF-3 family protein</fullName>
    </submittedName>
</protein>
<dbReference type="AlphaFoldDB" id="A0A9X3LU31"/>